<sequence length="276" mass="29534">MASLNSELVTLNVGGKLFHTTRTTLTKHPDSMLAAIFRGGMQATALRDAAGHPFLDRDPAHFPFILAYLRDGHIPPLPQGLLELRQLQVEAEFFAMAELAAAVAEAVAANESAAEQAAKAAAFEQTHAAKLRRLDASRAAAVDAAERAVHAAYDAVAGANLNPLFGRYNDAANQLREAQQLLERVQALPPEVQAGEVWDDEMRAALQQGLAEAQAELEEIRNNPAAIAAAKEEAAADKQLRTALLARLCALGADLPAAEAQLRATHPDLADRTFEE</sequence>
<evidence type="ECO:0000259" key="3">
    <source>
        <dbReference type="SMART" id="SM00225"/>
    </source>
</evidence>
<protein>
    <recommendedName>
        <fullName evidence="3">BTB domain-containing protein</fullName>
    </recommendedName>
</protein>
<feature type="coiled-coil region" evidence="2">
    <location>
        <begin position="168"/>
        <end position="223"/>
    </location>
</feature>
<dbReference type="PANTHER" id="PTHR11145">
    <property type="entry name" value="BTB/POZ DOMAIN-CONTAINING ADAPTER FOR CUL3-MEDIATED RHOA DEGRADATION PROTEIN FAMILY MEMBER"/>
    <property type="match status" value="1"/>
</dbReference>
<dbReference type="EMBL" id="JADXDR010000107">
    <property type="protein sequence ID" value="KAI7839090.1"/>
    <property type="molecule type" value="Genomic_DNA"/>
</dbReference>
<comment type="caution">
    <text evidence="4">The sequence shown here is derived from an EMBL/GenBank/DDBJ whole genome shotgun (WGS) entry which is preliminary data.</text>
</comment>
<evidence type="ECO:0000256" key="1">
    <source>
        <dbReference type="ARBA" id="ARBA00004906"/>
    </source>
</evidence>
<evidence type="ECO:0000256" key="2">
    <source>
        <dbReference type="SAM" id="Coils"/>
    </source>
</evidence>
<dbReference type="SMART" id="SM00225">
    <property type="entry name" value="BTB"/>
    <property type="match status" value="1"/>
</dbReference>
<organism evidence="4 5">
    <name type="scientific">Chlorella ohadii</name>
    <dbReference type="NCBI Taxonomy" id="2649997"/>
    <lineage>
        <taxon>Eukaryota</taxon>
        <taxon>Viridiplantae</taxon>
        <taxon>Chlorophyta</taxon>
        <taxon>core chlorophytes</taxon>
        <taxon>Trebouxiophyceae</taxon>
        <taxon>Chlorellales</taxon>
        <taxon>Chlorellaceae</taxon>
        <taxon>Chlorella clade</taxon>
        <taxon>Chlorella</taxon>
    </lineage>
</organism>
<dbReference type="AlphaFoldDB" id="A0AAD5H3Q8"/>
<dbReference type="InterPro" id="IPR003131">
    <property type="entry name" value="T1-type_BTB"/>
</dbReference>
<proteinExistence type="predicted"/>
<keyword evidence="2" id="KW-0175">Coiled coil</keyword>
<accession>A0AAD5H3Q8</accession>
<dbReference type="Pfam" id="PF02214">
    <property type="entry name" value="BTB_2"/>
    <property type="match status" value="1"/>
</dbReference>
<reference evidence="4" key="1">
    <citation type="submission" date="2020-11" db="EMBL/GenBank/DDBJ databases">
        <title>Chlorella ohadii genome sequencing and assembly.</title>
        <authorList>
            <person name="Murik O."/>
            <person name="Treves H."/>
            <person name="Kedem I."/>
            <person name="Shotland Y."/>
            <person name="Kaplan A."/>
        </authorList>
    </citation>
    <scope>NUCLEOTIDE SEQUENCE</scope>
    <source>
        <strain evidence="4">1</strain>
    </source>
</reference>
<dbReference type="InterPro" id="IPR000210">
    <property type="entry name" value="BTB/POZ_dom"/>
</dbReference>
<evidence type="ECO:0000313" key="4">
    <source>
        <dbReference type="EMBL" id="KAI7839090.1"/>
    </source>
</evidence>
<dbReference type="InterPro" id="IPR045068">
    <property type="entry name" value="BACURD1-3"/>
</dbReference>
<dbReference type="PANTHER" id="PTHR11145:SF8">
    <property type="entry name" value="RE57120P"/>
    <property type="match status" value="1"/>
</dbReference>
<gene>
    <name evidence="4" type="ORF">COHA_007097</name>
</gene>
<keyword evidence="5" id="KW-1185">Reference proteome</keyword>
<name>A0AAD5H3Q8_9CHLO</name>
<feature type="domain" description="BTB" evidence="3">
    <location>
        <begin position="7"/>
        <end position="111"/>
    </location>
</feature>
<dbReference type="Gene3D" id="3.30.710.10">
    <property type="entry name" value="Potassium Channel Kv1.1, Chain A"/>
    <property type="match status" value="1"/>
</dbReference>
<dbReference type="CDD" id="cd18316">
    <property type="entry name" value="BTB_POZ_KCTD-like"/>
    <property type="match status" value="1"/>
</dbReference>
<dbReference type="InterPro" id="IPR011333">
    <property type="entry name" value="SKP1/BTB/POZ_sf"/>
</dbReference>
<dbReference type="Proteomes" id="UP001205105">
    <property type="component" value="Unassembled WGS sequence"/>
</dbReference>
<evidence type="ECO:0000313" key="5">
    <source>
        <dbReference type="Proteomes" id="UP001205105"/>
    </source>
</evidence>
<dbReference type="SUPFAM" id="SSF54695">
    <property type="entry name" value="POZ domain"/>
    <property type="match status" value="1"/>
</dbReference>
<comment type="pathway">
    <text evidence="1">Protein modification; protein ubiquitination.</text>
</comment>
<dbReference type="GO" id="GO:0051260">
    <property type="term" value="P:protein homooligomerization"/>
    <property type="evidence" value="ECO:0007669"/>
    <property type="project" value="InterPro"/>
</dbReference>